<dbReference type="HOGENOM" id="CLU_074356_1_0_0"/>
<dbReference type="RefSeq" id="WP_013010894.1">
    <property type="nucleotide sequence ID" value="NC_013943.1"/>
</dbReference>
<dbReference type="KEGG" id="dap:Dacet_1614"/>
<dbReference type="OrthoDB" id="9803781at2"/>
<dbReference type="EMBL" id="CP001968">
    <property type="protein sequence ID" value="ADD68380.1"/>
    <property type="molecule type" value="Genomic_DNA"/>
</dbReference>
<name>D4H8N1_DENA2</name>
<dbReference type="AlphaFoldDB" id="D4H8N1"/>
<protein>
    <recommendedName>
        <fullName evidence="2">Uncharacterized protein TP-0789 domain-containing protein</fullName>
    </recommendedName>
</protein>
<sequence length="253" mass="29407" precursor="true">MKKLLIILLVMSALPLMAEDITGRDIMLKVDDNDASETSVMDIAMVIKRGKQQLIRKMINHRKKYGADEKTLIKFEQPADVRNTMYLTWSYEDIEREDDMWMYLPAESLVRRISGGGKKGAFMRSDFANEDIQKREVDDDVHKLLGRKDFAGVSCYVVESEPVKKNDTSYSRRVVWVHPEIFQQLKTEYYDKGGRLLKEATYGGFETISGITTYTKVLMETPREETQTYLERSGIRYNEEIPDTVFEQSNLKR</sequence>
<feature type="signal peptide" evidence="1">
    <location>
        <begin position="1"/>
        <end position="18"/>
    </location>
</feature>
<feature type="domain" description="Uncharacterized protein TP-0789" evidence="2">
    <location>
        <begin position="68"/>
        <end position="253"/>
    </location>
</feature>
<dbReference type="Pfam" id="PF17131">
    <property type="entry name" value="LolA_like"/>
    <property type="match status" value="1"/>
</dbReference>
<evidence type="ECO:0000313" key="3">
    <source>
        <dbReference type="EMBL" id="ADD68380.1"/>
    </source>
</evidence>
<dbReference type="Proteomes" id="UP000002012">
    <property type="component" value="Chromosome"/>
</dbReference>
<proteinExistence type="predicted"/>
<evidence type="ECO:0000259" key="2">
    <source>
        <dbReference type="Pfam" id="PF17131"/>
    </source>
</evidence>
<dbReference type="InterPro" id="IPR033399">
    <property type="entry name" value="TP_0789-like"/>
</dbReference>
<dbReference type="CDD" id="cd16329">
    <property type="entry name" value="LolA_like"/>
    <property type="match status" value="1"/>
</dbReference>
<dbReference type="Gene3D" id="2.50.20.10">
    <property type="entry name" value="Lipoprotein localisation LolA/LolB/LppX"/>
    <property type="match status" value="1"/>
</dbReference>
<accession>D4H8N1</accession>
<dbReference type="PaxDb" id="522772-Dacet_1614"/>
<evidence type="ECO:0000313" key="4">
    <source>
        <dbReference type="Proteomes" id="UP000002012"/>
    </source>
</evidence>
<keyword evidence="1" id="KW-0732">Signal</keyword>
<reference evidence="3 4" key="1">
    <citation type="journal article" date="2010" name="Stand. Genomic Sci.">
        <title>Complete genome sequence of Denitrovibrio acetiphilus type strain (N2460).</title>
        <authorList>
            <person name="Kiss H."/>
            <person name="Lang E."/>
            <person name="Lapidus A."/>
            <person name="Copeland A."/>
            <person name="Nolan M."/>
            <person name="Glavina Del Rio T."/>
            <person name="Chen F."/>
            <person name="Lucas S."/>
            <person name="Tice H."/>
            <person name="Cheng J.F."/>
            <person name="Han C."/>
            <person name="Goodwin L."/>
            <person name="Pitluck S."/>
            <person name="Liolios K."/>
            <person name="Pati A."/>
            <person name="Ivanova N."/>
            <person name="Mavromatis K."/>
            <person name="Chen A."/>
            <person name="Palaniappan K."/>
            <person name="Land M."/>
            <person name="Hauser L."/>
            <person name="Chang Y.J."/>
            <person name="Jeffries C.D."/>
            <person name="Detter J.C."/>
            <person name="Brettin T."/>
            <person name="Spring S."/>
            <person name="Rohde M."/>
            <person name="Goker M."/>
            <person name="Woyke T."/>
            <person name="Bristow J."/>
            <person name="Eisen J.A."/>
            <person name="Markowitz V."/>
            <person name="Hugenholtz P."/>
            <person name="Kyrpides N.C."/>
            <person name="Klenk H.P."/>
        </authorList>
    </citation>
    <scope>NUCLEOTIDE SEQUENCE [LARGE SCALE GENOMIC DNA]</scope>
    <source>
        <strain evidence="4">DSM 12809 / NBRC 114555 / N2460</strain>
    </source>
</reference>
<organism evidence="3 4">
    <name type="scientific">Denitrovibrio acetiphilus (strain DSM 12809 / NBRC 114555 / N2460)</name>
    <dbReference type="NCBI Taxonomy" id="522772"/>
    <lineage>
        <taxon>Bacteria</taxon>
        <taxon>Pseudomonadati</taxon>
        <taxon>Deferribacterota</taxon>
        <taxon>Deferribacteres</taxon>
        <taxon>Deferribacterales</taxon>
        <taxon>Geovibrionaceae</taxon>
        <taxon>Denitrovibrio</taxon>
    </lineage>
</organism>
<keyword evidence="4" id="KW-1185">Reference proteome</keyword>
<dbReference type="STRING" id="522772.Dacet_1614"/>
<dbReference type="eggNOG" id="COG2834">
    <property type="taxonomic scope" value="Bacteria"/>
</dbReference>
<evidence type="ECO:0000256" key="1">
    <source>
        <dbReference type="SAM" id="SignalP"/>
    </source>
</evidence>
<dbReference type="InParanoid" id="D4H8N1"/>
<feature type="chain" id="PRO_5003057709" description="Uncharacterized protein TP-0789 domain-containing protein" evidence="1">
    <location>
        <begin position="19"/>
        <end position="253"/>
    </location>
</feature>
<gene>
    <name evidence="3" type="ordered locus">Dacet_1614</name>
</gene>